<protein>
    <submittedName>
        <fullName evidence="11">FtsX-like permease family protein</fullName>
    </submittedName>
</protein>
<feature type="domain" description="MacB-like periplasmic core" evidence="10">
    <location>
        <begin position="167"/>
        <end position="282"/>
    </location>
</feature>
<reference evidence="11" key="1">
    <citation type="submission" date="2022-01" db="EMBL/GenBank/DDBJ databases">
        <authorList>
            <person name="Jo J.-H."/>
            <person name="Im W.-T."/>
        </authorList>
    </citation>
    <scope>NUCLEOTIDE SEQUENCE</scope>
    <source>
        <strain evidence="11">I2-34</strain>
    </source>
</reference>
<evidence type="ECO:0000256" key="5">
    <source>
        <dbReference type="ARBA" id="ARBA00023136"/>
    </source>
</evidence>
<keyword evidence="2" id="KW-1003">Cell membrane</keyword>
<sequence length="470" mass="45465">MNVLARSVGNAFRNKVRSGAVVIILAVAIGLALSMLVANQAVAGKITELKSSAGNALTINPAGARGFQGGGEPLTTADAETAAAADHVSAVIPTLAVRLGSEDSTAGTSAQGSGGFGPGGGTAGTTSLESAVVPGTLGNRQNQSGAGGSGTDAGAAGTARPAFTLPVTATGIGSAVDASGQAISITSGSMLTDFKTTSTQALIGTGLAEKNKLAVGDTFTALERKFTVAGIFDAGTAFDNNAVYLPLAAVQKLAGQTGELSTITAVVDSIDNMDSAQQSLTAALGDGADVSAGSRGLDSAVDSLASVQKISLTGFIVSLVTAGLIILLVMVMIVRERRHEIGVLKAIGAPNRTIGVQFVFESLVLVILAAVLGTGVAAAGSSGIAGALVSSGTASAAAAGPGGPDGGFGGPGGGGGFGQGTALIGDLAATLGPGTLALGLLAVLLVAVLGSLVPALLTAKIRPIEVLRGE</sequence>
<evidence type="ECO:0000256" key="7">
    <source>
        <dbReference type="SAM" id="MobiDB-lite"/>
    </source>
</evidence>
<dbReference type="EMBL" id="JAKLTQ010000001">
    <property type="protein sequence ID" value="MCG2620680.1"/>
    <property type="molecule type" value="Genomic_DNA"/>
</dbReference>
<evidence type="ECO:0000313" key="11">
    <source>
        <dbReference type="EMBL" id="MCG2620680.1"/>
    </source>
</evidence>
<evidence type="ECO:0000256" key="4">
    <source>
        <dbReference type="ARBA" id="ARBA00022989"/>
    </source>
</evidence>
<feature type="region of interest" description="Disordered" evidence="7">
    <location>
        <begin position="102"/>
        <end position="157"/>
    </location>
</feature>
<dbReference type="Pfam" id="PF12704">
    <property type="entry name" value="MacB_PCD"/>
    <property type="match status" value="1"/>
</dbReference>
<evidence type="ECO:0000256" key="8">
    <source>
        <dbReference type="SAM" id="Phobius"/>
    </source>
</evidence>
<comment type="similarity">
    <text evidence="6">Belongs to the ABC-4 integral membrane protein family.</text>
</comment>
<feature type="domain" description="ABC3 transporter permease C-terminal" evidence="9">
    <location>
        <begin position="315"/>
        <end position="462"/>
    </location>
</feature>
<feature type="transmembrane region" description="Helical" evidence="8">
    <location>
        <begin position="20"/>
        <end position="38"/>
    </location>
</feature>
<dbReference type="InterPro" id="IPR003838">
    <property type="entry name" value="ABC3_permease_C"/>
</dbReference>
<feature type="transmembrane region" description="Helical" evidence="8">
    <location>
        <begin position="312"/>
        <end position="334"/>
    </location>
</feature>
<accession>A0ABS9L220</accession>
<dbReference type="RefSeq" id="WP_237817771.1">
    <property type="nucleotide sequence ID" value="NZ_JAKLTQ010000001.1"/>
</dbReference>
<evidence type="ECO:0000259" key="10">
    <source>
        <dbReference type="Pfam" id="PF12704"/>
    </source>
</evidence>
<comment type="subcellular location">
    <subcellularLocation>
        <location evidence="1">Cell membrane</location>
        <topology evidence="1">Multi-pass membrane protein</topology>
    </subcellularLocation>
</comment>
<evidence type="ECO:0000313" key="12">
    <source>
        <dbReference type="Proteomes" id="UP001165368"/>
    </source>
</evidence>
<evidence type="ECO:0000259" key="9">
    <source>
        <dbReference type="Pfam" id="PF02687"/>
    </source>
</evidence>
<dbReference type="Pfam" id="PF02687">
    <property type="entry name" value="FtsX"/>
    <property type="match status" value="1"/>
</dbReference>
<evidence type="ECO:0000256" key="6">
    <source>
        <dbReference type="ARBA" id="ARBA00038076"/>
    </source>
</evidence>
<evidence type="ECO:0000256" key="1">
    <source>
        <dbReference type="ARBA" id="ARBA00004651"/>
    </source>
</evidence>
<gene>
    <name evidence="11" type="ORF">LVY72_02005</name>
</gene>
<comment type="caution">
    <text evidence="11">The sequence shown here is derived from an EMBL/GenBank/DDBJ whole genome shotgun (WGS) entry which is preliminary data.</text>
</comment>
<evidence type="ECO:0000256" key="2">
    <source>
        <dbReference type="ARBA" id="ARBA00022475"/>
    </source>
</evidence>
<keyword evidence="5 8" id="KW-0472">Membrane</keyword>
<feature type="transmembrane region" description="Helical" evidence="8">
    <location>
        <begin position="436"/>
        <end position="459"/>
    </location>
</feature>
<keyword evidence="4 8" id="KW-1133">Transmembrane helix</keyword>
<dbReference type="PANTHER" id="PTHR30572">
    <property type="entry name" value="MEMBRANE COMPONENT OF TRANSPORTER-RELATED"/>
    <property type="match status" value="1"/>
</dbReference>
<dbReference type="InterPro" id="IPR025857">
    <property type="entry name" value="MacB_PCD"/>
</dbReference>
<organism evidence="11 12">
    <name type="scientific">Arthrobacter hankyongi</name>
    <dbReference type="NCBI Taxonomy" id="2904801"/>
    <lineage>
        <taxon>Bacteria</taxon>
        <taxon>Bacillati</taxon>
        <taxon>Actinomycetota</taxon>
        <taxon>Actinomycetes</taxon>
        <taxon>Micrococcales</taxon>
        <taxon>Micrococcaceae</taxon>
        <taxon>Arthrobacter</taxon>
    </lineage>
</organism>
<evidence type="ECO:0000256" key="3">
    <source>
        <dbReference type="ARBA" id="ARBA00022692"/>
    </source>
</evidence>
<keyword evidence="12" id="KW-1185">Reference proteome</keyword>
<keyword evidence="3 8" id="KW-0812">Transmembrane</keyword>
<dbReference type="InterPro" id="IPR050250">
    <property type="entry name" value="Macrolide_Exporter_MacB"/>
</dbReference>
<feature type="compositionally biased region" description="Gly residues" evidence="7">
    <location>
        <begin position="112"/>
        <end position="123"/>
    </location>
</feature>
<proteinExistence type="inferred from homology"/>
<dbReference type="Proteomes" id="UP001165368">
    <property type="component" value="Unassembled WGS sequence"/>
</dbReference>
<dbReference type="PANTHER" id="PTHR30572:SF4">
    <property type="entry name" value="ABC TRANSPORTER PERMEASE YTRF"/>
    <property type="match status" value="1"/>
</dbReference>
<name>A0ABS9L220_9MICC</name>
<feature type="transmembrane region" description="Helical" evidence="8">
    <location>
        <begin position="354"/>
        <end position="379"/>
    </location>
</feature>